<dbReference type="GO" id="GO:0010833">
    <property type="term" value="P:telomere maintenance via telomere lengthening"/>
    <property type="evidence" value="ECO:0007669"/>
    <property type="project" value="UniProtKB-UniRule"/>
</dbReference>
<evidence type="ECO:0000256" key="3">
    <source>
        <dbReference type="ARBA" id="ARBA00022895"/>
    </source>
</evidence>
<feature type="compositionally biased region" description="Basic and acidic residues" evidence="6">
    <location>
        <begin position="293"/>
        <end position="302"/>
    </location>
</feature>
<comment type="subcellular location">
    <subcellularLocation>
        <location evidence="5">Nucleus</location>
    </subcellularLocation>
    <subcellularLocation>
        <location evidence="5">Chromosome</location>
        <location evidence="5">Telomere</location>
    </subcellularLocation>
</comment>
<name>A0A550CLX9_9AGAR</name>
<feature type="compositionally biased region" description="Acidic residues" evidence="6">
    <location>
        <begin position="427"/>
        <end position="436"/>
    </location>
</feature>
<proteinExistence type="inferred from homology"/>
<dbReference type="OrthoDB" id="435460at2759"/>
<comment type="similarity">
    <text evidence="1 5">Belongs to the RAP1 family.</text>
</comment>
<dbReference type="AlphaFoldDB" id="A0A550CLX9"/>
<gene>
    <name evidence="8" type="ORF">BD626DRAFT_627782</name>
</gene>
<dbReference type="Pfam" id="PF08914">
    <property type="entry name" value="Myb_Rap1"/>
    <property type="match status" value="1"/>
</dbReference>
<dbReference type="Proteomes" id="UP000320762">
    <property type="component" value="Unassembled WGS sequence"/>
</dbReference>
<sequence>MDAPRPIFQDEAGNAVKFFIQKDLPQDIQQRLQEDIVASGGRVHSKVPIAGYVLTAPGTEEDQRLRYCWKRPERPERYFVPHTFVDACKTANKLVPQLFLEQGEPMPFHLHSSILNVNMREVIAERIRHSGGDPDASLESARVILADPGDEDFKQLIKQYESDPDKYIEAFYWVQRCVELGAIHFTPVVYKNPGGRRAGDERTNFTEEDERHLCEWMALKIPYKESGGRTGNKVYQQLCAMENNPQYEWVKRHTWQSWRERYKKHGHRLDRMIESIVEQRKPMLGEKGQYHYVRLDEAKDASPPRPKRKRKRTQQREQSEATQNEQHIEGPVLLSPPNAPVLIQRPPRSQSAAPPPVSGSPSPQPAAVLPPSQPKPKAKPKVPQSPPVPVQPSQENDDGEESQWPIRIGNDPPPVWARKAARANRIDDDDDDDELAGEQSPAKRPRIGEAAPSTTVSPTPEPARHGSGPTDGPEPMTQQLPPATQQFELNTQHSELTTQQWVADSQDLGVKNGQDSALIDSQQSVSETEGIGALDSQDIGALDSQNSGAIDSQQSGTIDSQNSAVILANIHGTDRTLRDIAKSFRFTYEEVREYHEKCRDTNRVRMRFQEMRTLLRERFNDM</sequence>
<keyword evidence="9" id="KW-1185">Reference proteome</keyword>
<keyword evidence="2 5" id="KW-0158">Chromosome</keyword>
<keyword evidence="4 5" id="KW-0539">Nucleus</keyword>
<feature type="region of interest" description="Disordered" evidence="6">
    <location>
        <begin position="292"/>
        <end position="480"/>
    </location>
</feature>
<keyword evidence="3 5" id="KW-0779">Telomere</keyword>
<evidence type="ECO:0000256" key="2">
    <source>
        <dbReference type="ARBA" id="ARBA00022454"/>
    </source>
</evidence>
<reference evidence="8 9" key="1">
    <citation type="journal article" date="2019" name="New Phytol.">
        <title>Comparative genomics reveals unique wood-decay strategies and fruiting body development in the Schizophyllaceae.</title>
        <authorList>
            <person name="Almasi E."/>
            <person name="Sahu N."/>
            <person name="Krizsan K."/>
            <person name="Balint B."/>
            <person name="Kovacs G.M."/>
            <person name="Kiss B."/>
            <person name="Cseklye J."/>
            <person name="Drula E."/>
            <person name="Henrissat B."/>
            <person name="Nagy I."/>
            <person name="Chovatia M."/>
            <person name="Adam C."/>
            <person name="LaButti K."/>
            <person name="Lipzen A."/>
            <person name="Riley R."/>
            <person name="Grigoriev I.V."/>
            <person name="Nagy L.G."/>
        </authorList>
    </citation>
    <scope>NUCLEOTIDE SEQUENCE [LARGE SCALE GENOMIC DNA]</scope>
    <source>
        <strain evidence="8 9">NL-1724</strain>
    </source>
</reference>
<protein>
    <recommendedName>
        <fullName evidence="5">DNA-binding protein RAP1</fullName>
    </recommendedName>
</protein>
<dbReference type="GO" id="GO:0042162">
    <property type="term" value="F:telomeric DNA binding"/>
    <property type="evidence" value="ECO:0007669"/>
    <property type="project" value="TreeGrafter"/>
</dbReference>
<evidence type="ECO:0000256" key="6">
    <source>
        <dbReference type="SAM" id="MobiDB-lite"/>
    </source>
</evidence>
<dbReference type="GO" id="GO:0070187">
    <property type="term" value="C:shelterin complex"/>
    <property type="evidence" value="ECO:0007669"/>
    <property type="project" value="TreeGrafter"/>
</dbReference>
<accession>A0A550CLX9</accession>
<dbReference type="GO" id="GO:0031848">
    <property type="term" value="P:protection from non-homologous end joining at telomere"/>
    <property type="evidence" value="ECO:0007669"/>
    <property type="project" value="TreeGrafter"/>
</dbReference>
<dbReference type="Gene3D" id="1.10.10.60">
    <property type="entry name" value="Homeodomain-like"/>
    <property type="match status" value="1"/>
</dbReference>
<dbReference type="SUPFAM" id="SSF46689">
    <property type="entry name" value="Homeodomain-like"/>
    <property type="match status" value="1"/>
</dbReference>
<evidence type="ECO:0000313" key="9">
    <source>
        <dbReference type="Proteomes" id="UP000320762"/>
    </source>
</evidence>
<evidence type="ECO:0000256" key="1">
    <source>
        <dbReference type="ARBA" id="ARBA00010467"/>
    </source>
</evidence>
<dbReference type="CDD" id="cd11655">
    <property type="entry name" value="rap1_myb-like"/>
    <property type="match status" value="1"/>
</dbReference>
<feature type="domain" description="TERF2-interacting telomeric protein 1 Myb" evidence="7">
    <location>
        <begin position="205"/>
        <end position="265"/>
    </location>
</feature>
<evidence type="ECO:0000256" key="4">
    <source>
        <dbReference type="ARBA" id="ARBA00023242"/>
    </source>
</evidence>
<dbReference type="PANTHER" id="PTHR16466">
    <property type="entry name" value="TELOMERE REPEAT-BINDING FACTOR 2-INTERACTING PROTEIN 1"/>
    <property type="match status" value="1"/>
</dbReference>
<dbReference type="EMBL" id="VDMD01000004">
    <property type="protein sequence ID" value="TRM65764.1"/>
    <property type="molecule type" value="Genomic_DNA"/>
</dbReference>
<organism evidence="8 9">
    <name type="scientific">Schizophyllum amplum</name>
    <dbReference type="NCBI Taxonomy" id="97359"/>
    <lineage>
        <taxon>Eukaryota</taxon>
        <taxon>Fungi</taxon>
        <taxon>Dikarya</taxon>
        <taxon>Basidiomycota</taxon>
        <taxon>Agaricomycotina</taxon>
        <taxon>Agaricomycetes</taxon>
        <taxon>Agaricomycetidae</taxon>
        <taxon>Agaricales</taxon>
        <taxon>Schizophyllaceae</taxon>
        <taxon>Schizophyllum</taxon>
    </lineage>
</organism>
<comment type="subunit">
    <text evidence="5">Homodimer.</text>
</comment>
<dbReference type="InterPro" id="IPR039595">
    <property type="entry name" value="TE2IP/Rap1"/>
</dbReference>
<feature type="compositionally biased region" description="Pro residues" evidence="6">
    <location>
        <begin position="353"/>
        <end position="364"/>
    </location>
</feature>
<dbReference type="PANTHER" id="PTHR16466:SF6">
    <property type="entry name" value="TELOMERIC REPEAT-BINDING FACTOR 2-INTERACTING PROTEIN 1"/>
    <property type="match status" value="1"/>
</dbReference>
<evidence type="ECO:0000313" key="8">
    <source>
        <dbReference type="EMBL" id="TRM65764.1"/>
    </source>
</evidence>
<comment type="caution">
    <text evidence="8">The sequence shown here is derived from an EMBL/GenBank/DDBJ whole genome shotgun (WGS) entry which is preliminary data.</text>
</comment>
<comment type="function">
    <text evidence="5">Involved in the regulation of telomere length, clustering and has a specific role in telomere position effect (TPE).</text>
</comment>
<dbReference type="InterPro" id="IPR015010">
    <property type="entry name" value="TERF2IP_Myb"/>
</dbReference>
<evidence type="ECO:0000256" key="5">
    <source>
        <dbReference type="RuleBase" id="RU367107"/>
    </source>
</evidence>
<dbReference type="STRING" id="97359.A0A550CLX9"/>
<dbReference type="InterPro" id="IPR009057">
    <property type="entry name" value="Homeodomain-like_sf"/>
</dbReference>
<evidence type="ECO:0000259" key="7">
    <source>
        <dbReference type="Pfam" id="PF08914"/>
    </source>
</evidence>